<feature type="region of interest" description="Disordered" evidence="2">
    <location>
        <begin position="1"/>
        <end position="58"/>
    </location>
</feature>
<keyword evidence="3" id="KW-1133">Transmembrane helix</keyword>
<evidence type="ECO:0000313" key="5">
    <source>
        <dbReference type="Proteomes" id="UP000829685"/>
    </source>
</evidence>
<evidence type="ECO:0000256" key="2">
    <source>
        <dbReference type="SAM" id="MobiDB-lite"/>
    </source>
</evidence>
<reference evidence="4" key="1">
    <citation type="submission" date="2021-03" db="EMBL/GenBank/DDBJ databases">
        <title>Revisited historic fungal species revealed as producer of novel bioactive compounds through whole genome sequencing and comparative genomics.</title>
        <authorList>
            <person name="Vignolle G.A."/>
            <person name="Hochenegger N."/>
            <person name="Mach R.L."/>
            <person name="Mach-Aigner A.R."/>
            <person name="Javad Rahimi M."/>
            <person name="Salim K.A."/>
            <person name="Chan C.M."/>
            <person name="Lim L.B.L."/>
            <person name="Cai F."/>
            <person name="Druzhinina I.S."/>
            <person name="U'Ren J.M."/>
            <person name="Derntl C."/>
        </authorList>
    </citation>
    <scope>NUCLEOTIDE SEQUENCE</scope>
    <source>
        <strain evidence="4">TUCIM 5799</strain>
    </source>
</reference>
<protein>
    <submittedName>
        <fullName evidence="4">Uncharacterized protein</fullName>
    </submittedName>
</protein>
<evidence type="ECO:0000256" key="3">
    <source>
        <dbReference type="SAM" id="Phobius"/>
    </source>
</evidence>
<sequence>MSNHGADTSRPAHPLRPRHRMSRSVTETSAPRLHRHHNLLPQRRHQDRTADRLPQSAVPALQLPMRGSLDLPRSEGVTPYLVSSAEQSRRASALPPGAEEIGANAPDAAHMNTEMQAQRRREQAASRTAGLKKSLTGLSEFSLSTTRRLDDAYYAVLERLSMLQNTIVGIKEVAAMSQETNEIFKVDSRGLVTEIETQLDGLGQFDEQQKRIESLQERIHVGRQKAQKLSDRVDIVRGRVEGWERADREWQEKTRRRLKTLWIITSVLALVVIAILLGSQYAPDEVGTLGGKLSEMMSGNNSSHLGEAGAANSSRLSEHLGEDVRAALNRTRGDGPSVDERVLRAFDEL</sequence>
<evidence type="ECO:0000256" key="1">
    <source>
        <dbReference type="SAM" id="Coils"/>
    </source>
</evidence>
<gene>
    <name evidence="4" type="ORF">JX265_010319</name>
</gene>
<proteinExistence type="predicted"/>
<comment type="caution">
    <text evidence="4">The sequence shown here is derived from an EMBL/GenBank/DDBJ whole genome shotgun (WGS) entry which is preliminary data.</text>
</comment>
<evidence type="ECO:0000313" key="4">
    <source>
        <dbReference type="EMBL" id="KAI1859870.1"/>
    </source>
</evidence>
<accession>A0A9P9WF03</accession>
<feature type="compositionally biased region" description="Basic residues" evidence="2">
    <location>
        <begin position="13"/>
        <end position="22"/>
    </location>
</feature>
<keyword evidence="1" id="KW-0175">Coiled coil</keyword>
<organism evidence="4 5">
    <name type="scientific">Neoarthrinium moseri</name>
    <dbReference type="NCBI Taxonomy" id="1658444"/>
    <lineage>
        <taxon>Eukaryota</taxon>
        <taxon>Fungi</taxon>
        <taxon>Dikarya</taxon>
        <taxon>Ascomycota</taxon>
        <taxon>Pezizomycotina</taxon>
        <taxon>Sordariomycetes</taxon>
        <taxon>Xylariomycetidae</taxon>
        <taxon>Amphisphaeriales</taxon>
        <taxon>Apiosporaceae</taxon>
        <taxon>Neoarthrinium</taxon>
    </lineage>
</organism>
<keyword evidence="3" id="KW-0472">Membrane</keyword>
<feature type="transmembrane region" description="Helical" evidence="3">
    <location>
        <begin position="261"/>
        <end position="282"/>
    </location>
</feature>
<keyword evidence="5" id="KW-1185">Reference proteome</keyword>
<feature type="compositionally biased region" description="Basic residues" evidence="2">
    <location>
        <begin position="32"/>
        <end position="46"/>
    </location>
</feature>
<dbReference type="AlphaFoldDB" id="A0A9P9WF03"/>
<feature type="coiled-coil region" evidence="1">
    <location>
        <begin position="205"/>
        <end position="232"/>
    </location>
</feature>
<dbReference type="Proteomes" id="UP000829685">
    <property type="component" value="Unassembled WGS sequence"/>
</dbReference>
<dbReference type="EMBL" id="JAFIMR010000033">
    <property type="protein sequence ID" value="KAI1859870.1"/>
    <property type="molecule type" value="Genomic_DNA"/>
</dbReference>
<keyword evidence="3" id="KW-0812">Transmembrane</keyword>
<name>A0A9P9WF03_9PEZI</name>